<dbReference type="AlphaFoldDB" id="A0A4C1Y3A3"/>
<gene>
    <name evidence="2" type="ORF">EVAR_49599_1</name>
</gene>
<evidence type="ECO:0000313" key="2">
    <source>
        <dbReference type="EMBL" id="GBP69312.1"/>
    </source>
</evidence>
<organism evidence="2 3">
    <name type="scientific">Eumeta variegata</name>
    <name type="common">Bagworm moth</name>
    <name type="synonym">Eumeta japonica</name>
    <dbReference type="NCBI Taxonomy" id="151549"/>
    <lineage>
        <taxon>Eukaryota</taxon>
        <taxon>Metazoa</taxon>
        <taxon>Ecdysozoa</taxon>
        <taxon>Arthropoda</taxon>
        <taxon>Hexapoda</taxon>
        <taxon>Insecta</taxon>
        <taxon>Pterygota</taxon>
        <taxon>Neoptera</taxon>
        <taxon>Endopterygota</taxon>
        <taxon>Lepidoptera</taxon>
        <taxon>Glossata</taxon>
        <taxon>Ditrysia</taxon>
        <taxon>Tineoidea</taxon>
        <taxon>Psychidae</taxon>
        <taxon>Oiketicinae</taxon>
        <taxon>Eumeta</taxon>
    </lineage>
</organism>
<proteinExistence type="predicted"/>
<feature type="region of interest" description="Disordered" evidence="1">
    <location>
        <begin position="107"/>
        <end position="142"/>
    </location>
</feature>
<evidence type="ECO:0000313" key="3">
    <source>
        <dbReference type="Proteomes" id="UP000299102"/>
    </source>
</evidence>
<name>A0A4C1Y3A3_EUMVA</name>
<accession>A0A4C1Y3A3</accession>
<keyword evidence="3" id="KW-1185">Reference proteome</keyword>
<evidence type="ECO:0000256" key="1">
    <source>
        <dbReference type="SAM" id="MobiDB-lite"/>
    </source>
</evidence>
<reference evidence="2 3" key="1">
    <citation type="journal article" date="2019" name="Commun. Biol.">
        <title>The bagworm genome reveals a unique fibroin gene that provides high tensile strength.</title>
        <authorList>
            <person name="Kono N."/>
            <person name="Nakamura H."/>
            <person name="Ohtoshi R."/>
            <person name="Tomita M."/>
            <person name="Numata K."/>
            <person name="Arakawa K."/>
        </authorList>
    </citation>
    <scope>NUCLEOTIDE SEQUENCE [LARGE SCALE GENOMIC DNA]</scope>
</reference>
<protein>
    <submittedName>
        <fullName evidence="2">Uncharacterized protein</fullName>
    </submittedName>
</protein>
<comment type="caution">
    <text evidence="2">The sequence shown here is derived from an EMBL/GenBank/DDBJ whole genome shotgun (WGS) entry which is preliminary data.</text>
</comment>
<dbReference type="EMBL" id="BGZK01001037">
    <property type="protein sequence ID" value="GBP69312.1"/>
    <property type="molecule type" value="Genomic_DNA"/>
</dbReference>
<sequence length="142" mass="15180">MFVLCGNQTHASGAASRITTLAPIRQSLVIGSLAVWPIHSLYYRHADSESSYKNYLRVPFIVSKLVEASEFQDGGPAGGIADDSALFSVIFSFIAIGNSDAANDITRHRYRPAGSDPDELSSPTPPDPSPEGRLIASKLSVC</sequence>
<dbReference type="Proteomes" id="UP000299102">
    <property type="component" value="Unassembled WGS sequence"/>
</dbReference>